<gene>
    <name evidence="1" type="ORF">LCGC14_1182760</name>
</gene>
<sequence length="52" mass="5928">MSRLQGQGRGCMAREEGIRVCMRVSIYLDERALPADDDIRTQENLVFIGLPF</sequence>
<protein>
    <submittedName>
        <fullName evidence="1">Uncharacterized protein</fullName>
    </submittedName>
</protein>
<evidence type="ECO:0000313" key="1">
    <source>
        <dbReference type="EMBL" id="KKM95978.1"/>
    </source>
</evidence>
<accession>A0A0F9LRH1</accession>
<dbReference type="EMBL" id="LAZR01005940">
    <property type="protein sequence ID" value="KKM95978.1"/>
    <property type="molecule type" value="Genomic_DNA"/>
</dbReference>
<reference evidence="1" key="1">
    <citation type="journal article" date="2015" name="Nature">
        <title>Complex archaea that bridge the gap between prokaryotes and eukaryotes.</title>
        <authorList>
            <person name="Spang A."/>
            <person name="Saw J.H."/>
            <person name="Jorgensen S.L."/>
            <person name="Zaremba-Niedzwiedzka K."/>
            <person name="Martijn J."/>
            <person name="Lind A.E."/>
            <person name="van Eijk R."/>
            <person name="Schleper C."/>
            <person name="Guy L."/>
            <person name="Ettema T.J."/>
        </authorList>
    </citation>
    <scope>NUCLEOTIDE SEQUENCE</scope>
</reference>
<proteinExistence type="predicted"/>
<organism evidence="1">
    <name type="scientific">marine sediment metagenome</name>
    <dbReference type="NCBI Taxonomy" id="412755"/>
    <lineage>
        <taxon>unclassified sequences</taxon>
        <taxon>metagenomes</taxon>
        <taxon>ecological metagenomes</taxon>
    </lineage>
</organism>
<dbReference type="AlphaFoldDB" id="A0A0F9LRH1"/>
<comment type="caution">
    <text evidence="1">The sequence shown here is derived from an EMBL/GenBank/DDBJ whole genome shotgun (WGS) entry which is preliminary data.</text>
</comment>
<name>A0A0F9LRH1_9ZZZZ</name>